<organism evidence="3 4">
    <name type="scientific">Penicillium cf. viridicatum</name>
    <dbReference type="NCBI Taxonomy" id="2972119"/>
    <lineage>
        <taxon>Eukaryota</taxon>
        <taxon>Fungi</taxon>
        <taxon>Dikarya</taxon>
        <taxon>Ascomycota</taxon>
        <taxon>Pezizomycotina</taxon>
        <taxon>Eurotiomycetes</taxon>
        <taxon>Eurotiomycetidae</taxon>
        <taxon>Eurotiales</taxon>
        <taxon>Aspergillaceae</taxon>
        <taxon>Penicillium</taxon>
    </lineage>
</organism>
<sequence length="236" mass="26531">MASESWMALPLFNRQNSPASSRNVLLTVDPWPLPTDFPAAGGESENLGQLDHLHNLAGDPPLPPADSTLMGVGPPIHIPDMMETASTNPLSTQISELEDLEAQGPEAVACPFPGCKSTLRFTGTREFRRHYKQHFKRFFCRYLHCPQTGPDLGARQPSNKRGFATRKDRARHEAKHDPSIQCPCLDERGEQCPRMFSRFDNMRDHVRRIHRNHHYTSQEADGAANANRTIAIDREA</sequence>
<feature type="domain" description="C2H2-type" evidence="2">
    <location>
        <begin position="108"/>
        <end position="134"/>
    </location>
</feature>
<comment type="caution">
    <text evidence="3">The sequence shown here is derived from an EMBL/GenBank/DDBJ whole genome shotgun (WGS) entry which is preliminary data.</text>
</comment>
<evidence type="ECO:0000256" key="1">
    <source>
        <dbReference type="SAM" id="MobiDB-lite"/>
    </source>
</evidence>
<reference evidence="3" key="2">
    <citation type="journal article" date="2023" name="IMA Fungus">
        <title>Comparative genomic study of the Penicillium genus elucidates a diverse pangenome and 15 lateral gene transfer events.</title>
        <authorList>
            <person name="Petersen C."/>
            <person name="Sorensen T."/>
            <person name="Nielsen M.R."/>
            <person name="Sondergaard T.E."/>
            <person name="Sorensen J.L."/>
            <person name="Fitzpatrick D.A."/>
            <person name="Frisvad J.C."/>
            <person name="Nielsen K.L."/>
        </authorList>
    </citation>
    <scope>NUCLEOTIDE SEQUENCE</scope>
    <source>
        <strain evidence="3">IBT 20477</strain>
    </source>
</reference>
<dbReference type="AlphaFoldDB" id="A0A9W9LXW6"/>
<evidence type="ECO:0000259" key="2">
    <source>
        <dbReference type="SMART" id="SM00355"/>
    </source>
</evidence>
<feature type="compositionally biased region" description="Basic and acidic residues" evidence="1">
    <location>
        <begin position="165"/>
        <end position="175"/>
    </location>
</feature>
<dbReference type="OrthoDB" id="654211at2759"/>
<gene>
    <name evidence="3" type="ORF">N7449_011807</name>
</gene>
<dbReference type="SMART" id="SM00355">
    <property type="entry name" value="ZnF_C2H2"/>
    <property type="match status" value="3"/>
</dbReference>
<dbReference type="EMBL" id="JAPQKQ010000009">
    <property type="protein sequence ID" value="KAJ5181660.1"/>
    <property type="molecule type" value="Genomic_DNA"/>
</dbReference>
<feature type="domain" description="C2H2-type" evidence="2">
    <location>
        <begin position="187"/>
        <end position="210"/>
    </location>
</feature>
<reference evidence="3" key="1">
    <citation type="submission" date="2022-11" db="EMBL/GenBank/DDBJ databases">
        <authorList>
            <person name="Petersen C."/>
        </authorList>
    </citation>
    <scope>NUCLEOTIDE SEQUENCE</scope>
    <source>
        <strain evidence="3">IBT 20477</strain>
    </source>
</reference>
<accession>A0A9W9LXW6</accession>
<protein>
    <recommendedName>
        <fullName evidence="2">C2H2-type domain-containing protein</fullName>
    </recommendedName>
</protein>
<dbReference type="InterPro" id="IPR013087">
    <property type="entry name" value="Znf_C2H2_type"/>
</dbReference>
<name>A0A9W9LXW6_9EURO</name>
<evidence type="ECO:0000313" key="4">
    <source>
        <dbReference type="Proteomes" id="UP001150942"/>
    </source>
</evidence>
<keyword evidence="4" id="KW-1185">Reference proteome</keyword>
<proteinExistence type="predicted"/>
<dbReference type="Proteomes" id="UP001150942">
    <property type="component" value="Unassembled WGS sequence"/>
</dbReference>
<feature type="region of interest" description="Disordered" evidence="1">
    <location>
        <begin position="151"/>
        <end position="175"/>
    </location>
</feature>
<evidence type="ECO:0000313" key="3">
    <source>
        <dbReference type="EMBL" id="KAJ5181660.1"/>
    </source>
</evidence>
<feature type="domain" description="C2H2-type" evidence="2">
    <location>
        <begin position="138"/>
        <end position="176"/>
    </location>
</feature>